<dbReference type="Proteomes" id="UP000095751">
    <property type="component" value="Unassembled WGS sequence"/>
</dbReference>
<evidence type="ECO:0000313" key="3">
    <source>
        <dbReference type="Proteomes" id="UP000095751"/>
    </source>
</evidence>
<feature type="region of interest" description="Disordered" evidence="1">
    <location>
        <begin position="644"/>
        <end position="667"/>
    </location>
</feature>
<feature type="compositionally biased region" description="Basic residues" evidence="1">
    <location>
        <begin position="760"/>
        <end position="777"/>
    </location>
</feature>
<feature type="region of interest" description="Disordered" evidence="1">
    <location>
        <begin position="702"/>
        <end position="723"/>
    </location>
</feature>
<sequence length="893" mass="100237">MLSYHLRAPVYGDKEKTLRKRRDKGNPQTEHDGGGPIQMAITNDLIHLRERFRKKINDLSSYHQTTKNQHDNADNNIHWKSGTAFLIFKDIFRSSRIAMIHLLPPALCDREAYTQLIYAACFTLFKESFEQIIGADNPLELIPISLRSLGDDPRSSFRRCFSQNIRIDRQHFAMLLRFKELSRAKKCDCERYFYEISKCKERQNYSKINNNNSNNKDQQGISWKCRCGMSTDILKIIERIVPRLELCEYSGPIGVEAFAGNADYPYKKQDNGKTTHQECNKGDHSHQSLAETTEGGYSIESSSELLLSNEIVSLMGDYQKSITAIRIPTSKLKPTAVKRLQQILEPVFNSNNNERRSFLNEPDDAAKANDSATKFPVYNATESSKYLKSLVSRKYNITLNDKIDGNLKGHLHASLMFLLKRDEPIPLQSELAHHFLSKSLLTMDDASSIGHGGISVGTNQGQVAIQNLLCAVAGRNIIRKSRSKKKLTTTEERKSTGQNLANIFLTSNQAIDSVPSSDDDDDDDDDSVDSELTALSLSNEDGIQEDDDISVVSVATSAFGTKALEDLLQTVTQEEENDKGTKRTSVTKKPKKQKKMKIIDYNQDDETSVATSAFGTNALKDLLHTVAQQEENIGRDIITAKRTKRKSVAKNTNNQKKKRIENDHDDETSVATSAFGTKALEDLLHTVAQQEENDDVVIPAGKTKRKSVARKTKDQKKKTKAQGDEISVATSACGAHALENLLQTVAQEEEMDDIIIPAGRTKRKSVTRKTKNQKKRTKNDQDDEISVATSACGANALENLLQTVAQEEEKDDIIIPAGKIKRKSVTRKIKNQKKRIENDQDDEISVATSACGANALENLLQTVAQEEEKDDGDFRIPERRTKQRKLAPRKVKK</sequence>
<evidence type="ECO:0000256" key="1">
    <source>
        <dbReference type="SAM" id="MobiDB-lite"/>
    </source>
</evidence>
<reference evidence="2 3" key="1">
    <citation type="submission" date="2016-09" db="EMBL/GenBank/DDBJ databases">
        <title>Extensive genetic diversity and differential bi-allelic expression allows diatom success in the polar Southern Ocean.</title>
        <authorList>
            <consortium name="DOE Joint Genome Institute"/>
            <person name="Mock T."/>
            <person name="Otillar R.P."/>
            <person name="Strauss J."/>
            <person name="Dupont C."/>
            <person name="Frickenhaus S."/>
            <person name="Maumus F."/>
            <person name="Mcmullan M."/>
            <person name="Sanges R."/>
            <person name="Schmutz J."/>
            <person name="Toseland A."/>
            <person name="Valas R."/>
            <person name="Veluchamy A."/>
            <person name="Ward B.J."/>
            <person name="Allen A."/>
            <person name="Barry K."/>
            <person name="Falciatore A."/>
            <person name="Ferrante M."/>
            <person name="Fortunato A.E."/>
            <person name="Gloeckner G."/>
            <person name="Gruber A."/>
            <person name="Hipkin R."/>
            <person name="Janech M."/>
            <person name="Kroth P."/>
            <person name="Leese F."/>
            <person name="Lindquist E."/>
            <person name="Lyon B.R."/>
            <person name="Martin J."/>
            <person name="Mayer C."/>
            <person name="Parker M."/>
            <person name="Quesneville H."/>
            <person name="Raymond J."/>
            <person name="Uhlig C."/>
            <person name="Valentin K.U."/>
            <person name="Worden A.Z."/>
            <person name="Armbrust E.V."/>
            <person name="Bowler C."/>
            <person name="Green B."/>
            <person name="Moulton V."/>
            <person name="Van Oosterhout C."/>
            <person name="Grigoriev I."/>
        </authorList>
    </citation>
    <scope>NUCLEOTIDE SEQUENCE [LARGE SCALE GENOMIC DNA]</scope>
    <source>
        <strain evidence="2 3">CCMP1102</strain>
    </source>
</reference>
<name>A0A1E7FKP3_9STRA</name>
<feature type="region of interest" description="Disordered" evidence="1">
    <location>
        <begin position="16"/>
        <end position="37"/>
    </location>
</feature>
<feature type="region of interest" description="Disordered" evidence="1">
    <location>
        <begin position="866"/>
        <end position="893"/>
    </location>
</feature>
<dbReference type="EMBL" id="KV784356">
    <property type="protein sequence ID" value="OEU18694.1"/>
    <property type="molecule type" value="Genomic_DNA"/>
</dbReference>
<feature type="region of interest" description="Disordered" evidence="1">
    <location>
        <begin position="573"/>
        <end position="592"/>
    </location>
</feature>
<feature type="compositionally biased region" description="Basic residues" evidence="1">
    <location>
        <begin position="702"/>
        <end position="720"/>
    </location>
</feature>
<protein>
    <submittedName>
        <fullName evidence="2">Uncharacterized protein</fullName>
    </submittedName>
</protein>
<accession>A0A1E7FKP3</accession>
<feature type="compositionally biased region" description="Basic residues" evidence="1">
    <location>
        <begin position="881"/>
        <end position="893"/>
    </location>
</feature>
<feature type="region of interest" description="Disordered" evidence="1">
    <location>
        <begin position="759"/>
        <end position="783"/>
    </location>
</feature>
<dbReference type="KEGG" id="fcy:FRACYDRAFT_236972"/>
<gene>
    <name evidence="2" type="ORF">FRACYDRAFT_236972</name>
</gene>
<dbReference type="InParanoid" id="A0A1E7FKP3"/>
<proteinExistence type="predicted"/>
<dbReference type="OrthoDB" id="54491at2759"/>
<dbReference type="AlphaFoldDB" id="A0A1E7FKP3"/>
<keyword evidence="3" id="KW-1185">Reference proteome</keyword>
<evidence type="ECO:0000313" key="2">
    <source>
        <dbReference type="EMBL" id="OEU18694.1"/>
    </source>
</evidence>
<organism evidence="2 3">
    <name type="scientific">Fragilariopsis cylindrus CCMP1102</name>
    <dbReference type="NCBI Taxonomy" id="635003"/>
    <lineage>
        <taxon>Eukaryota</taxon>
        <taxon>Sar</taxon>
        <taxon>Stramenopiles</taxon>
        <taxon>Ochrophyta</taxon>
        <taxon>Bacillariophyta</taxon>
        <taxon>Bacillariophyceae</taxon>
        <taxon>Bacillariophycidae</taxon>
        <taxon>Bacillariales</taxon>
        <taxon>Bacillariaceae</taxon>
        <taxon>Fragilariopsis</taxon>
    </lineage>
</organism>